<sequence length="85" mass="9179">MGLGVYALTTDRSRRVRGGAEKPAAGIVRACLAVIPASGVQMSKAVEKTTLGRFVWRSGGTSRRVGRWSKVPTHTTIRGRARVRT</sequence>
<evidence type="ECO:0000313" key="2">
    <source>
        <dbReference type="Proteomes" id="UP001152622"/>
    </source>
</evidence>
<accession>A0A9Q1IR19</accession>
<proteinExistence type="predicted"/>
<keyword evidence="2" id="KW-1185">Reference proteome</keyword>
<organism evidence="1 2">
    <name type="scientific">Synaphobranchus kaupii</name>
    <name type="common">Kaup's arrowtooth eel</name>
    <dbReference type="NCBI Taxonomy" id="118154"/>
    <lineage>
        <taxon>Eukaryota</taxon>
        <taxon>Metazoa</taxon>
        <taxon>Chordata</taxon>
        <taxon>Craniata</taxon>
        <taxon>Vertebrata</taxon>
        <taxon>Euteleostomi</taxon>
        <taxon>Actinopterygii</taxon>
        <taxon>Neopterygii</taxon>
        <taxon>Teleostei</taxon>
        <taxon>Anguilliformes</taxon>
        <taxon>Synaphobranchidae</taxon>
        <taxon>Synaphobranchus</taxon>
    </lineage>
</organism>
<reference evidence="1" key="1">
    <citation type="journal article" date="2023" name="Science">
        <title>Genome structures resolve the early diversification of teleost fishes.</title>
        <authorList>
            <person name="Parey E."/>
            <person name="Louis A."/>
            <person name="Montfort J."/>
            <person name="Bouchez O."/>
            <person name="Roques C."/>
            <person name="Iampietro C."/>
            <person name="Lluch J."/>
            <person name="Castinel A."/>
            <person name="Donnadieu C."/>
            <person name="Desvignes T."/>
            <person name="Floi Bucao C."/>
            <person name="Jouanno E."/>
            <person name="Wen M."/>
            <person name="Mejri S."/>
            <person name="Dirks R."/>
            <person name="Jansen H."/>
            <person name="Henkel C."/>
            <person name="Chen W.J."/>
            <person name="Zahm M."/>
            <person name="Cabau C."/>
            <person name="Klopp C."/>
            <person name="Thompson A.W."/>
            <person name="Robinson-Rechavi M."/>
            <person name="Braasch I."/>
            <person name="Lecointre G."/>
            <person name="Bobe J."/>
            <person name="Postlethwait J.H."/>
            <person name="Berthelot C."/>
            <person name="Roest Crollius H."/>
            <person name="Guiguen Y."/>
        </authorList>
    </citation>
    <scope>NUCLEOTIDE SEQUENCE</scope>
    <source>
        <strain evidence="1">WJC10195</strain>
    </source>
</reference>
<protein>
    <submittedName>
        <fullName evidence="1">Uncharacterized protein</fullName>
    </submittedName>
</protein>
<evidence type="ECO:0000313" key="1">
    <source>
        <dbReference type="EMBL" id="KAJ8350076.1"/>
    </source>
</evidence>
<comment type="caution">
    <text evidence="1">The sequence shown here is derived from an EMBL/GenBank/DDBJ whole genome shotgun (WGS) entry which is preliminary data.</text>
</comment>
<name>A0A9Q1IR19_SYNKA</name>
<dbReference type="EMBL" id="JAINUF010000009">
    <property type="protein sequence ID" value="KAJ8350076.1"/>
    <property type="molecule type" value="Genomic_DNA"/>
</dbReference>
<dbReference type="Proteomes" id="UP001152622">
    <property type="component" value="Chromosome 9"/>
</dbReference>
<dbReference type="AlphaFoldDB" id="A0A9Q1IR19"/>
<gene>
    <name evidence="1" type="ORF">SKAU_G00252060</name>
</gene>